<dbReference type="VEuPathDB" id="FungiDB:DIURU_002783"/>
<dbReference type="GeneID" id="54781434"/>
<evidence type="ECO:0000259" key="8">
    <source>
        <dbReference type="Pfam" id="PF00561"/>
    </source>
</evidence>
<accession>A0A642UNG4</accession>
<keyword evidence="3 6" id="KW-0719">Serine esterase</keyword>
<feature type="active site" evidence="7">
    <location>
        <position position="320"/>
    </location>
</feature>
<evidence type="ECO:0000256" key="4">
    <source>
        <dbReference type="ARBA" id="ARBA00022801"/>
    </source>
</evidence>
<evidence type="ECO:0000256" key="7">
    <source>
        <dbReference type="PIRSR" id="PIRSR022950-1"/>
    </source>
</evidence>
<reference evidence="9 10" key="1">
    <citation type="submission" date="2019-07" db="EMBL/GenBank/DDBJ databases">
        <title>Genome assembly of two rare yeast pathogens: Diutina rugosa and Trichomonascus ciferrii.</title>
        <authorList>
            <person name="Mixao V."/>
            <person name="Saus E."/>
            <person name="Hansen A."/>
            <person name="Lass-Flor C."/>
            <person name="Gabaldon T."/>
        </authorList>
    </citation>
    <scope>NUCLEOTIDE SEQUENCE [LARGE SCALE GENOMIC DNA]</scope>
    <source>
        <strain evidence="9 10">CBS 613</strain>
    </source>
</reference>
<dbReference type="InterPro" id="IPR029058">
    <property type="entry name" value="AB_hydrolase_fold"/>
</dbReference>
<name>A0A642UNG4_DIURU</name>
<evidence type="ECO:0000256" key="5">
    <source>
        <dbReference type="ARBA" id="ARBA00049203"/>
    </source>
</evidence>
<dbReference type="GO" id="GO:0051723">
    <property type="term" value="F:protein methylesterase activity"/>
    <property type="evidence" value="ECO:0007669"/>
    <property type="project" value="UniProtKB-EC"/>
</dbReference>
<gene>
    <name evidence="9" type="ORF">DIURU_002783</name>
</gene>
<dbReference type="SUPFAM" id="SSF53474">
    <property type="entry name" value="alpha/beta-Hydrolases"/>
    <property type="match status" value="1"/>
</dbReference>
<dbReference type="EC" id="3.1.1.-" evidence="6"/>
<feature type="domain" description="AB hydrolase-1" evidence="8">
    <location>
        <begin position="94"/>
        <end position="325"/>
    </location>
</feature>
<protein>
    <recommendedName>
        <fullName evidence="2 6">Protein phosphatase methylesterase 1</fullName>
        <shortName evidence="6">PME-1</shortName>
        <ecNumber evidence="6">3.1.1.-</ecNumber>
    </recommendedName>
</protein>
<feature type="active site" evidence="7">
    <location>
        <position position="170"/>
    </location>
</feature>
<dbReference type="InterPro" id="IPR000073">
    <property type="entry name" value="AB_hydrolase_1"/>
</dbReference>
<dbReference type="PANTHER" id="PTHR14189">
    <property type="entry name" value="PROTEIN PHOSPHATASE METHYLESTERASE-1 RELATED"/>
    <property type="match status" value="1"/>
</dbReference>
<feature type="active site" evidence="7">
    <location>
        <position position="195"/>
    </location>
</feature>
<proteinExistence type="inferred from homology"/>
<comment type="catalytic activity">
    <reaction evidence="5">
        <text>[phosphatase 2A protein]-C-terminal L-leucine methyl ester + H2O = [phosphatase 2A protein]-C-terminal L-leucine + methanol + H(+)</text>
        <dbReference type="Rhea" id="RHEA:48548"/>
        <dbReference type="Rhea" id="RHEA-COMP:12134"/>
        <dbReference type="Rhea" id="RHEA-COMP:12135"/>
        <dbReference type="ChEBI" id="CHEBI:15377"/>
        <dbReference type="ChEBI" id="CHEBI:15378"/>
        <dbReference type="ChEBI" id="CHEBI:17790"/>
        <dbReference type="ChEBI" id="CHEBI:90516"/>
        <dbReference type="ChEBI" id="CHEBI:90517"/>
        <dbReference type="EC" id="3.1.1.89"/>
    </reaction>
</comment>
<comment type="function">
    <text evidence="6">Demethylates proteins that have been reversibly carboxymethylated.</text>
</comment>
<dbReference type="OMA" id="VMVCHHG"/>
<organism evidence="9 10">
    <name type="scientific">Diutina rugosa</name>
    <name type="common">Yeast</name>
    <name type="synonym">Candida rugosa</name>
    <dbReference type="NCBI Taxonomy" id="5481"/>
    <lineage>
        <taxon>Eukaryota</taxon>
        <taxon>Fungi</taxon>
        <taxon>Dikarya</taxon>
        <taxon>Ascomycota</taxon>
        <taxon>Saccharomycotina</taxon>
        <taxon>Pichiomycetes</taxon>
        <taxon>Debaryomycetaceae</taxon>
        <taxon>Diutina</taxon>
    </lineage>
</organism>
<evidence type="ECO:0000256" key="6">
    <source>
        <dbReference type="PIRNR" id="PIRNR022950"/>
    </source>
</evidence>
<dbReference type="PIRSF" id="PIRSF022950">
    <property type="entry name" value="PPase_methylesterase_euk"/>
    <property type="match status" value="1"/>
</dbReference>
<evidence type="ECO:0000256" key="2">
    <source>
        <dbReference type="ARBA" id="ARBA00020672"/>
    </source>
</evidence>
<keyword evidence="4 6" id="KW-0378">Hydrolase</keyword>
<dbReference type="EMBL" id="SWFT01000090">
    <property type="protein sequence ID" value="KAA8902329.1"/>
    <property type="molecule type" value="Genomic_DNA"/>
</dbReference>
<dbReference type="Proteomes" id="UP000449547">
    <property type="component" value="Unassembled WGS sequence"/>
</dbReference>
<evidence type="ECO:0000313" key="10">
    <source>
        <dbReference type="Proteomes" id="UP000449547"/>
    </source>
</evidence>
<sequence>MSSLARGLMKQKRKDIVDNNQLPSLSELVADENLKLENGNLTSVPEPAPAVFDNADEIWKQYHSFKESQFTSIKVNDIQVYCRWPSKSTSPVYVMNHGAGSSSMTFAKATEELITKCPDVGVVVYDMRGHGMSPNPSGDYSLNTLVADFSDVISFVKANTNNSLYLVGHSLGGAVAARYGATTTDRQLKGLVLLDIVEEVAIKSLTSMPQFVHNRPKHFSSITQAIHWHMENLLHNIESARLSVPDLLIPDKLTWKTDLAHTQPYWSTWFENLSSNFVNFQGPKLLVLSTHETLDKQLMIGQMQGKFQMVAFNNSNETGHFVHEDLPRHIAATLLDFVKRNENPSKFMEDELGIKPLWGGAIHK</sequence>
<dbReference type="OrthoDB" id="194865at2759"/>
<dbReference type="Gene3D" id="3.40.50.1820">
    <property type="entry name" value="alpha/beta hydrolase"/>
    <property type="match status" value="1"/>
</dbReference>
<comment type="caution">
    <text evidence="9">The sequence shown here is derived from an EMBL/GenBank/DDBJ whole genome shotgun (WGS) entry which is preliminary data.</text>
</comment>
<comment type="similarity">
    <text evidence="1 6">Belongs to the AB hydrolase superfamily.</text>
</comment>
<dbReference type="PANTHER" id="PTHR14189:SF0">
    <property type="entry name" value="PROTEIN PHOSPHATASE METHYLESTERASE 1"/>
    <property type="match status" value="1"/>
</dbReference>
<evidence type="ECO:0000256" key="3">
    <source>
        <dbReference type="ARBA" id="ARBA00022487"/>
    </source>
</evidence>
<evidence type="ECO:0000256" key="1">
    <source>
        <dbReference type="ARBA" id="ARBA00008645"/>
    </source>
</evidence>
<dbReference type="RefSeq" id="XP_034012314.1">
    <property type="nucleotide sequence ID" value="XM_034155472.1"/>
</dbReference>
<dbReference type="InterPro" id="IPR016812">
    <property type="entry name" value="PPase_methylesterase_euk"/>
</dbReference>
<keyword evidence="10" id="KW-1185">Reference proteome</keyword>
<dbReference type="AlphaFoldDB" id="A0A642UNG4"/>
<dbReference type="Pfam" id="PF00561">
    <property type="entry name" value="Abhydrolase_1"/>
    <property type="match status" value="1"/>
</dbReference>
<evidence type="ECO:0000313" key="9">
    <source>
        <dbReference type="EMBL" id="KAA8902329.1"/>
    </source>
</evidence>